<keyword evidence="3" id="KW-1185">Reference proteome</keyword>
<dbReference type="Gene3D" id="3.40.50.720">
    <property type="entry name" value="NAD(P)-binding Rossmann-like Domain"/>
    <property type="match status" value="1"/>
</dbReference>
<dbReference type="GO" id="GO:0004074">
    <property type="term" value="F:biliverdin reductase [NAD(P)H] activity"/>
    <property type="evidence" value="ECO:0007669"/>
    <property type="project" value="TreeGrafter"/>
</dbReference>
<organism evidence="2 3">
    <name type="scientific">Clytia hemisphaerica</name>
    <dbReference type="NCBI Taxonomy" id="252671"/>
    <lineage>
        <taxon>Eukaryota</taxon>
        <taxon>Metazoa</taxon>
        <taxon>Cnidaria</taxon>
        <taxon>Hydrozoa</taxon>
        <taxon>Hydroidolina</taxon>
        <taxon>Leptothecata</taxon>
        <taxon>Obeliida</taxon>
        <taxon>Clytiidae</taxon>
        <taxon>Clytia</taxon>
    </lineage>
</organism>
<dbReference type="InterPro" id="IPR051606">
    <property type="entry name" value="Polyketide_Oxido-like"/>
</dbReference>
<dbReference type="Pfam" id="PF13460">
    <property type="entry name" value="NAD_binding_10"/>
    <property type="match status" value="1"/>
</dbReference>
<evidence type="ECO:0000313" key="2">
    <source>
        <dbReference type="EnsemblMetazoa" id="CLYHEMP015719.1"/>
    </source>
</evidence>
<dbReference type="SUPFAM" id="SSF51735">
    <property type="entry name" value="NAD(P)-binding Rossmann-fold domains"/>
    <property type="match status" value="1"/>
</dbReference>
<dbReference type="RefSeq" id="XP_066919376.1">
    <property type="nucleotide sequence ID" value="XM_067063275.1"/>
</dbReference>
<sequence>MVLVGVIGGTGGCGVPLINYLLDKGYSVRMLARTPEKVEQKDNPEVTVIKGDALNEEDIAQVCQDVDILISCAGGGPGVRIMEKLASNVVKAKPKRCYFITSLGMGGSSTAVNLLLSLVVGRKNIVDCDKADSLIFEKGYTVVRPCELKGDPLGDYYATSKTGMSIKAISKTDVALFLANCVENTEWDGKPVQLYNAACKK</sequence>
<accession>A0A7M5X0F8</accession>
<dbReference type="GO" id="GO:0042602">
    <property type="term" value="F:riboflavin reductase (NADPH) activity"/>
    <property type="evidence" value="ECO:0007669"/>
    <property type="project" value="TreeGrafter"/>
</dbReference>
<name>A0A7M5X0F8_9CNID</name>
<reference evidence="2" key="1">
    <citation type="submission" date="2021-01" db="UniProtKB">
        <authorList>
            <consortium name="EnsemblMetazoa"/>
        </authorList>
    </citation>
    <scope>IDENTIFICATION</scope>
</reference>
<dbReference type="PANTHER" id="PTHR43355:SF2">
    <property type="entry name" value="FLAVIN REDUCTASE (NADPH)"/>
    <property type="match status" value="1"/>
</dbReference>
<dbReference type="PANTHER" id="PTHR43355">
    <property type="entry name" value="FLAVIN REDUCTASE (NADPH)"/>
    <property type="match status" value="1"/>
</dbReference>
<protein>
    <recommendedName>
        <fullName evidence="1">NAD(P)-binding domain-containing protein</fullName>
    </recommendedName>
</protein>
<dbReference type="EnsemblMetazoa" id="CLYHEMT015719.1">
    <property type="protein sequence ID" value="CLYHEMP015719.1"/>
    <property type="gene ID" value="CLYHEMG015719"/>
</dbReference>
<dbReference type="InterPro" id="IPR036291">
    <property type="entry name" value="NAD(P)-bd_dom_sf"/>
</dbReference>
<evidence type="ECO:0000313" key="3">
    <source>
        <dbReference type="Proteomes" id="UP000594262"/>
    </source>
</evidence>
<dbReference type="InterPro" id="IPR016040">
    <property type="entry name" value="NAD(P)-bd_dom"/>
</dbReference>
<dbReference type="OrthoDB" id="21643at2759"/>
<evidence type="ECO:0000259" key="1">
    <source>
        <dbReference type="Pfam" id="PF13460"/>
    </source>
</evidence>
<proteinExistence type="predicted"/>
<dbReference type="AlphaFoldDB" id="A0A7M5X0F8"/>
<dbReference type="GeneID" id="136806687"/>
<dbReference type="Proteomes" id="UP000594262">
    <property type="component" value="Unplaced"/>
</dbReference>
<feature type="domain" description="NAD(P)-binding" evidence="1">
    <location>
        <begin position="8"/>
        <end position="184"/>
    </location>
</feature>